<protein>
    <submittedName>
        <fullName evidence="1">Uncharacterized protein</fullName>
    </submittedName>
</protein>
<evidence type="ECO:0000313" key="2">
    <source>
        <dbReference type="Proteomes" id="UP001346869"/>
    </source>
</evidence>
<accession>A0AAN7XUF4</accession>
<dbReference type="EMBL" id="JAUZQC010000008">
    <property type="protein sequence ID" value="KAK5867051.1"/>
    <property type="molecule type" value="Genomic_DNA"/>
</dbReference>
<name>A0AAN7XUF4_ELEMC</name>
<comment type="caution">
    <text evidence="1">The sequence shown here is derived from an EMBL/GenBank/DDBJ whole genome shotgun (WGS) entry which is preliminary data.</text>
</comment>
<keyword evidence="2" id="KW-1185">Reference proteome</keyword>
<gene>
    <name evidence="1" type="ORF">PBY51_011570</name>
</gene>
<proteinExistence type="predicted"/>
<evidence type="ECO:0000313" key="1">
    <source>
        <dbReference type="EMBL" id="KAK5867051.1"/>
    </source>
</evidence>
<sequence>MVNILRRKASRDQPPLIATILQMGPLSSSVVTTPFVFAEGGQPFNPTGWIIASLAGSPSTTHYLLNPPIKFPT</sequence>
<organism evidence="1 2">
    <name type="scientific">Eleginops maclovinus</name>
    <name type="common">Patagonian blennie</name>
    <name type="synonym">Eleginus maclovinus</name>
    <dbReference type="NCBI Taxonomy" id="56733"/>
    <lineage>
        <taxon>Eukaryota</taxon>
        <taxon>Metazoa</taxon>
        <taxon>Chordata</taxon>
        <taxon>Craniata</taxon>
        <taxon>Vertebrata</taxon>
        <taxon>Euteleostomi</taxon>
        <taxon>Actinopterygii</taxon>
        <taxon>Neopterygii</taxon>
        <taxon>Teleostei</taxon>
        <taxon>Neoteleostei</taxon>
        <taxon>Acanthomorphata</taxon>
        <taxon>Eupercaria</taxon>
        <taxon>Perciformes</taxon>
        <taxon>Notothenioidei</taxon>
        <taxon>Eleginopidae</taxon>
        <taxon>Eleginops</taxon>
    </lineage>
</organism>
<dbReference type="Proteomes" id="UP001346869">
    <property type="component" value="Unassembled WGS sequence"/>
</dbReference>
<dbReference type="AlphaFoldDB" id="A0AAN7XUF4"/>
<reference evidence="1 2" key="1">
    <citation type="journal article" date="2023" name="Genes (Basel)">
        <title>Chromosome-Level Genome Assembly and Circadian Gene Repertoire of the Patagonia Blennie Eleginops maclovinus-The Closest Ancestral Proxy of Antarctic Cryonotothenioids.</title>
        <authorList>
            <person name="Cheng C.C."/>
            <person name="Rivera-Colon A.G."/>
            <person name="Minhas B.F."/>
            <person name="Wilson L."/>
            <person name="Rayamajhi N."/>
            <person name="Vargas-Chacoff L."/>
            <person name="Catchen J.M."/>
        </authorList>
    </citation>
    <scope>NUCLEOTIDE SEQUENCE [LARGE SCALE GENOMIC DNA]</scope>
    <source>
        <strain evidence="1">JMC-PN-2008</strain>
    </source>
</reference>
<reference evidence="1 2" key="2">
    <citation type="journal article" date="2023" name="Mol. Biol. Evol.">
        <title>Genomics of Secondarily Temperate Adaptation in the Only Non-Antarctic Icefish.</title>
        <authorList>
            <person name="Rivera-Colon A.G."/>
            <person name="Rayamajhi N."/>
            <person name="Minhas B.F."/>
            <person name="Madrigal G."/>
            <person name="Bilyk K.T."/>
            <person name="Yoon V."/>
            <person name="Hune M."/>
            <person name="Gregory S."/>
            <person name="Cheng C.H.C."/>
            <person name="Catchen J.M."/>
        </authorList>
    </citation>
    <scope>NUCLEOTIDE SEQUENCE [LARGE SCALE GENOMIC DNA]</scope>
    <source>
        <strain evidence="1">JMC-PN-2008</strain>
    </source>
</reference>